<gene>
    <name evidence="3" type="ORF">FB474_1241</name>
</gene>
<feature type="transmembrane region" description="Helical" evidence="2">
    <location>
        <begin position="200"/>
        <end position="220"/>
    </location>
</feature>
<dbReference type="AlphaFoldDB" id="A0A542ZHR5"/>
<evidence type="ECO:0000256" key="2">
    <source>
        <dbReference type="SAM" id="Phobius"/>
    </source>
</evidence>
<keyword evidence="2" id="KW-1133">Transmembrane helix</keyword>
<feature type="compositionally biased region" description="Low complexity" evidence="1">
    <location>
        <begin position="84"/>
        <end position="106"/>
    </location>
</feature>
<proteinExistence type="predicted"/>
<keyword evidence="4" id="KW-1185">Reference proteome</keyword>
<dbReference type="EMBL" id="VFOQ01000001">
    <property type="protein sequence ID" value="TQL59871.1"/>
    <property type="molecule type" value="Genomic_DNA"/>
</dbReference>
<evidence type="ECO:0000256" key="1">
    <source>
        <dbReference type="SAM" id="MobiDB-lite"/>
    </source>
</evidence>
<dbReference type="Proteomes" id="UP000319514">
    <property type="component" value="Unassembled WGS sequence"/>
</dbReference>
<name>A0A542ZHR5_9MICO</name>
<feature type="compositionally biased region" description="Pro residues" evidence="1">
    <location>
        <begin position="62"/>
        <end position="83"/>
    </location>
</feature>
<feature type="compositionally biased region" description="Low complexity" evidence="1">
    <location>
        <begin position="51"/>
        <end position="61"/>
    </location>
</feature>
<feature type="compositionally biased region" description="Basic and acidic residues" evidence="1">
    <location>
        <begin position="30"/>
        <end position="48"/>
    </location>
</feature>
<dbReference type="RefSeq" id="WP_185746059.1">
    <property type="nucleotide sequence ID" value="NZ_BAAAKX010000004.1"/>
</dbReference>
<feature type="region of interest" description="Disordered" evidence="1">
    <location>
        <begin position="1"/>
        <end position="106"/>
    </location>
</feature>
<keyword evidence="2" id="KW-0472">Membrane</keyword>
<comment type="caution">
    <text evidence="3">The sequence shown here is derived from an EMBL/GenBank/DDBJ whole genome shotgun (WGS) entry which is preliminary data.</text>
</comment>
<feature type="region of interest" description="Disordered" evidence="1">
    <location>
        <begin position="365"/>
        <end position="388"/>
    </location>
</feature>
<evidence type="ECO:0000313" key="3">
    <source>
        <dbReference type="EMBL" id="TQL59871.1"/>
    </source>
</evidence>
<evidence type="ECO:0000313" key="4">
    <source>
        <dbReference type="Proteomes" id="UP000319514"/>
    </source>
</evidence>
<sequence length="388" mass="38992">MSENQPQTPDAPRPDGDAFDAATLRVPVTSDRDDAAARIAELVRRSNERSSAAPASTAGEAPTPPAAPAPAPTPAPAPPPAPAADPAGEATQAWPAPAADPDPDATQAWQPVAEHRPQAPLDPEATQAMPSVGAEPTQAVRYASSGVSEATPVAPLDYDATAQVPLPTAADAAHTTAFESPAVTPAPAGPAGPRRRGLPVPSWAIVAGLVAVIALLVWAFTGGGGSGEGQGNASAGSSAGAGQAAPAGFQVRLSDTVTDCAAHSRGKVKETFRQVPCVKVTRSVGTGTVNGRKVLFVVSRIEMSSSDDAARIKAVLDGDGTGNVNDLLREGKRFAGGPGRMPRSGYASVQADEIVGVAEAGYLDGTSSDSDPALRDAAARVAESVGTH</sequence>
<keyword evidence="2" id="KW-0812">Transmembrane</keyword>
<protein>
    <submittedName>
        <fullName evidence="3">Uncharacterized protein</fullName>
    </submittedName>
</protein>
<organism evidence="3 4">
    <name type="scientific">Oryzihumus leptocrescens</name>
    <dbReference type="NCBI Taxonomy" id="297536"/>
    <lineage>
        <taxon>Bacteria</taxon>
        <taxon>Bacillati</taxon>
        <taxon>Actinomycetota</taxon>
        <taxon>Actinomycetes</taxon>
        <taxon>Micrococcales</taxon>
        <taxon>Intrasporangiaceae</taxon>
        <taxon>Oryzihumus</taxon>
    </lineage>
</organism>
<reference evidence="3 4" key="1">
    <citation type="submission" date="2019-06" db="EMBL/GenBank/DDBJ databases">
        <title>Sequencing the genomes of 1000 actinobacteria strains.</title>
        <authorList>
            <person name="Klenk H.-P."/>
        </authorList>
    </citation>
    <scope>NUCLEOTIDE SEQUENCE [LARGE SCALE GENOMIC DNA]</scope>
    <source>
        <strain evidence="3 4">DSM 18082</strain>
    </source>
</reference>
<accession>A0A542ZHR5</accession>